<protein>
    <submittedName>
        <fullName evidence="4">CsbD family protein</fullName>
    </submittedName>
</protein>
<proteinExistence type="inferred from homology"/>
<name>A0ABT6ABE3_9ACTN</name>
<feature type="region of interest" description="Disordered" evidence="2">
    <location>
        <begin position="1"/>
        <end position="57"/>
    </location>
</feature>
<accession>A0ABT6ABE3</accession>
<dbReference type="EMBL" id="JARJBB010000011">
    <property type="protein sequence ID" value="MDF3301130.1"/>
    <property type="molecule type" value="Genomic_DNA"/>
</dbReference>
<dbReference type="Pfam" id="PF05532">
    <property type="entry name" value="CsbD"/>
    <property type="match status" value="1"/>
</dbReference>
<evidence type="ECO:0000259" key="3">
    <source>
        <dbReference type="Pfam" id="PF05532"/>
    </source>
</evidence>
<comment type="similarity">
    <text evidence="1">Belongs to the UPF0337 (CsbD) family.</text>
</comment>
<organism evidence="4 5">
    <name type="scientific">Streptomyces tropicalis</name>
    <dbReference type="NCBI Taxonomy" id="3034234"/>
    <lineage>
        <taxon>Bacteria</taxon>
        <taxon>Bacillati</taxon>
        <taxon>Actinomycetota</taxon>
        <taxon>Actinomycetes</taxon>
        <taxon>Kitasatosporales</taxon>
        <taxon>Streptomycetaceae</taxon>
        <taxon>Streptomyces</taxon>
    </lineage>
</organism>
<dbReference type="RefSeq" id="WP_276110791.1">
    <property type="nucleotide sequence ID" value="NZ_JARJBB010000011.1"/>
</dbReference>
<feature type="domain" description="CsbD-like" evidence="3">
    <location>
        <begin position="6"/>
        <end position="57"/>
    </location>
</feature>
<dbReference type="InterPro" id="IPR036629">
    <property type="entry name" value="YjbJ_sf"/>
</dbReference>
<sequence length="57" mass="6419">MAEQQKAEAKTEQAKGKVKETVGRTVGNERMEAEGRMDQARGDAREAKEKTKDAFRH</sequence>
<evidence type="ECO:0000313" key="5">
    <source>
        <dbReference type="Proteomes" id="UP001221150"/>
    </source>
</evidence>
<reference evidence="4 5" key="1">
    <citation type="submission" date="2023-03" db="EMBL/GenBank/DDBJ databases">
        <title>Draft genome sequence of Streptomyces sp. K1PA1 isolated from peat swamp forest in Thailand.</title>
        <authorList>
            <person name="Klaysubun C."/>
            <person name="Duangmal K."/>
        </authorList>
    </citation>
    <scope>NUCLEOTIDE SEQUENCE [LARGE SCALE GENOMIC DNA]</scope>
    <source>
        <strain evidence="4 5">K1PA1</strain>
    </source>
</reference>
<dbReference type="SUPFAM" id="SSF69047">
    <property type="entry name" value="Hypothetical protein YjbJ"/>
    <property type="match status" value="1"/>
</dbReference>
<evidence type="ECO:0000256" key="2">
    <source>
        <dbReference type="SAM" id="MobiDB-lite"/>
    </source>
</evidence>
<comment type="caution">
    <text evidence="4">The sequence shown here is derived from an EMBL/GenBank/DDBJ whole genome shotgun (WGS) entry which is preliminary data.</text>
</comment>
<keyword evidence="5" id="KW-1185">Reference proteome</keyword>
<dbReference type="InterPro" id="IPR008462">
    <property type="entry name" value="CsbD"/>
</dbReference>
<evidence type="ECO:0000256" key="1">
    <source>
        <dbReference type="ARBA" id="ARBA00009129"/>
    </source>
</evidence>
<dbReference type="Gene3D" id="1.10.1470.10">
    <property type="entry name" value="YjbJ"/>
    <property type="match status" value="1"/>
</dbReference>
<dbReference type="Proteomes" id="UP001221150">
    <property type="component" value="Unassembled WGS sequence"/>
</dbReference>
<gene>
    <name evidence="4" type="ORF">P3H78_21385</name>
</gene>
<evidence type="ECO:0000313" key="4">
    <source>
        <dbReference type="EMBL" id="MDF3301130.1"/>
    </source>
</evidence>